<name>A0A829HWM8_9MYCO</name>
<evidence type="ECO:0000256" key="1">
    <source>
        <dbReference type="ARBA" id="ARBA00022723"/>
    </source>
</evidence>
<proteinExistence type="inferred from homology"/>
<gene>
    <name evidence="4" type="primary">mshB</name>
    <name evidence="5" type="ORF">J108_06115</name>
</gene>
<evidence type="ECO:0000313" key="5">
    <source>
        <dbReference type="EMBL" id="EPQ23912.1"/>
    </source>
</evidence>
<evidence type="ECO:0000313" key="6">
    <source>
        <dbReference type="Proteomes" id="UP000014969"/>
    </source>
</evidence>
<dbReference type="InterPro" id="IPR024078">
    <property type="entry name" value="LmbE-like_dom_sf"/>
</dbReference>
<dbReference type="GO" id="GO:0035595">
    <property type="term" value="F:N-acetylglucosaminylinositol deacetylase activity"/>
    <property type="evidence" value="ECO:0007669"/>
    <property type="project" value="UniProtKB-EC"/>
</dbReference>
<dbReference type="InterPro" id="IPR003737">
    <property type="entry name" value="GlcNAc_PI_deacetylase-related"/>
</dbReference>
<evidence type="ECO:0000256" key="4">
    <source>
        <dbReference type="HAMAP-Rule" id="MF_01696"/>
    </source>
</evidence>
<comment type="cofactor">
    <cofactor evidence="4">
        <name>Zn(2+)</name>
        <dbReference type="ChEBI" id="CHEBI:29105"/>
    </cofactor>
    <text evidence="4">Binds 1 zinc ion per subunit.</text>
</comment>
<dbReference type="RefSeq" id="WP_005098969.1">
    <property type="nucleotide sequence ID" value="NZ_ATFQ01000015.1"/>
</dbReference>
<feature type="binding site" evidence="4">
    <location>
        <position position="15"/>
    </location>
    <ligand>
        <name>Zn(2+)</name>
        <dbReference type="ChEBI" id="CHEBI:29105"/>
    </ligand>
</feature>
<reference evidence="5 6" key="1">
    <citation type="journal article" date="2013" name="Genome Announc.">
        <title>Genome Sequence of an Epidemic Isolate of Mycobacterium abscessus subsp. bolletii from Rio de Janeiro, Brazil.</title>
        <authorList>
            <person name="Davidson R.M."/>
            <person name="Reynolds P.R."/>
            <person name="Farias-Hesson E."/>
            <person name="Duarte R.S."/>
            <person name="Jackson M."/>
            <person name="Strong M."/>
        </authorList>
    </citation>
    <scope>NUCLEOTIDE SEQUENCE [LARGE SCALE GENOMIC DNA]</scope>
    <source>
        <strain evidence="5 6">CRM-0020</strain>
    </source>
</reference>
<comment type="catalytic activity">
    <reaction evidence="4">
        <text>1D-myo-inositol 2-acetamido-2-deoxy-alpha-D-glucopyranoside + H2O = 1D-myo-inositol 2-amino-2-deoxy-alpha-D-glucopyranoside + acetate</text>
        <dbReference type="Rhea" id="RHEA:26180"/>
        <dbReference type="ChEBI" id="CHEBI:15377"/>
        <dbReference type="ChEBI" id="CHEBI:30089"/>
        <dbReference type="ChEBI" id="CHEBI:52442"/>
        <dbReference type="ChEBI" id="CHEBI:58886"/>
        <dbReference type="EC" id="3.5.1.103"/>
    </reaction>
</comment>
<dbReference type="Proteomes" id="UP000014969">
    <property type="component" value="Unassembled WGS sequence"/>
</dbReference>
<keyword evidence="2 4" id="KW-0378">Hydrolase</keyword>
<dbReference type="SUPFAM" id="SSF102588">
    <property type="entry name" value="LmbE-like"/>
    <property type="match status" value="1"/>
</dbReference>
<dbReference type="PANTHER" id="PTHR12993:SF26">
    <property type="entry name" value="1D-MYO-INOSITOL 2-ACETAMIDO-2-DEOXY-ALPHA-D-GLUCOPYRANOSIDE DEACETYLASE"/>
    <property type="match status" value="1"/>
</dbReference>
<dbReference type="Pfam" id="PF02585">
    <property type="entry name" value="PIG-L"/>
    <property type="match status" value="1"/>
</dbReference>
<dbReference type="Gene3D" id="3.40.50.10320">
    <property type="entry name" value="LmbE-like"/>
    <property type="match status" value="1"/>
</dbReference>
<feature type="binding site" evidence="4">
    <location>
        <position position="146"/>
    </location>
    <ligand>
        <name>Zn(2+)</name>
        <dbReference type="ChEBI" id="CHEBI:29105"/>
    </ligand>
</feature>
<dbReference type="HAMAP" id="MF_01696">
    <property type="entry name" value="MshB"/>
    <property type="match status" value="1"/>
</dbReference>
<protein>
    <recommendedName>
        <fullName evidence="4">1D-myo-inositol 2-acetamido-2-deoxy-alpha-D-glucopyranoside deacetylase</fullName>
        <shortName evidence="4">GlcNAc-Ins deacetylase</shortName>
        <ecNumber evidence="4">3.5.1.103</ecNumber>
    </recommendedName>
    <alternativeName>
        <fullName evidence="4">N-acetyl-1-D-myo-inositol-2-amino-2-deoxy-alpha-D-glucopyranoside deacetylase</fullName>
    </alternativeName>
</protein>
<dbReference type="PANTHER" id="PTHR12993">
    <property type="entry name" value="N-ACETYLGLUCOSAMINYL-PHOSPHATIDYLINOSITOL DE-N-ACETYLASE-RELATED"/>
    <property type="match status" value="1"/>
</dbReference>
<sequence>MTTRRLMLVHAHPDDESLTTGGTIARYAAEGADVLLVTCTLGEEGEVIGDRWAQLAVDQADQLGGYRIGELSTALRHLGLDGPTFLGGAGRWRDSGMADTKPLHPRAFAGADLDEAVGALVALIDEHRPHVVVTYDPFGGYGHPDHIQAHTVTTAAVEKASWQVAKLYWTVIATSALETGLASITQLPPGCQPAPLDLIPTFADEKISAAIDVSGHREAKVAALRAHATQLTVSDDGSSMALSNLIALPIADIEHFVLVRGEPGVDTGWESDLFAGVEL</sequence>
<keyword evidence="1 4" id="KW-0479">Metal-binding</keyword>
<accession>A0A829HWM8</accession>
<evidence type="ECO:0000256" key="3">
    <source>
        <dbReference type="ARBA" id="ARBA00022833"/>
    </source>
</evidence>
<dbReference type="AlphaFoldDB" id="A0A829HWM8"/>
<dbReference type="GO" id="GO:0010125">
    <property type="term" value="P:mycothiol biosynthetic process"/>
    <property type="evidence" value="ECO:0007669"/>
    <property type="project" value="UniProtKB-UniRule"/>
</dbReference>
<keyword evidence="3 4" id="KW-0862">Zinc</keyword>
<comment type="caution">
    <text evidence="5">The sequence shown here is derived from an EMBL/GenBank/DDBJ whole genome shotgun (WGS) entry which is preliminary data.</text>
</comment>
<dbReference type="InterPro" id="IPR017810">
    <property type="entry name" value="Mycothiol_biosynthesis_MshB"/>
</dbReference>
<dbReference type="GO" id="GO:0008270">
    <property type="term" value="F:zinc ion binding"/>
    <property type="evidence" value="ECO:0007669"/>
    <property type="project" value="UniProtKB-UniRule"/>
</dbReference>
<dbReference type="EMBL" id="ATFQ01000015">
    <property type="protein sequence ID" value="EPQ23912.1"/>
    <property type="molecule type" value="Genomic_DNA"/>
</dbReference>
<dbReference type="NCBIfam" id="TIGR03445">
    <property type="entry name" value="mycothiol_MshB"/>
    <property type="match status" value="1"/>
</dbReference>
<comment type="similarity">
    <text evidence="4">Belongs to the MshB deacetylase family.</text>
</comment>
<organism evidence="5 6">
    <name type="scientific">Mycobacteroides abscessus subsp. bolletii CRM-0020</name>
    <dbReference type="NCBI Taxonomy" id="1306401"/>
    <lineage>
        <taxon>Bacteria</taxon>
        <taxon>Bacillati</taxon>
        <taxon>Actinomycetota</taxon>
        <taxon>Actinomycetes</taxon>
        <taxon>Mycobacteriales</taxon>
        <taxon>Mycobacteriaceae</taxon>
        <taxon>Mycobacteroides</taxon>
        <taxon>Mycobacteroides abscessus</taxon>
    </lineage>
</organism>
<evidence type="ECO:0000256" key="2">
    <source>
        <dbReference type="ARBA" id="ARBA00022801"/>
    </source>
</evidence>
<dbReference type="EC" id="3.5.1.103" evidence="4"/>
<comment type="function">
    <text evidence="4">Catalyzes the deacetylation of 1D-myo-inositol 2-acetamido-2-deoxy-alpha-D-glucopyranoside (GlcNAc-Ins) in the mycothiol biosynthesis pathway.</text>
</comment>
<feature type="binding site" evidence="4">
    <location>
        <position position="12"/>
    </location>
    <ligand>
        <name>Zn(2+)</name>
        <dbReference type="ChEBI" id="CHEBI:29105"/>
    </ligand>
</feature>